<evidence type="ECO:0000313" key="3">
    <source>
        <dbReference type="Proteomes" id="UP000037069"/>
    </source>
</evidence>
<name>A0A0L0BUF7_LUCCU</name>
<reference evidence="2 3" key="1">
    <citation type="journal article" date="2015" name="Nat. Commun.">
        <title>Lucilia cuprina genome unlocks parasitic fly biology to underpin future interventions.</title>
        <authorList>
            <person name="Anstead C.A."/>
            <person name="Korhonen P.K."/>
            <person name="Young N.D."/>
            <person name="Hall R.S."/>
            <person name="Jex A.R."/>
            <person name="Murali S.C."/>
            <person name="Hughes D.S."/>
            <person name="Lee S.F."/>
            <person name="Perry T."/>
            <person name="Stroehlein A.J."/>
            <person name="Ansell B.R."/>
            <person name="Breugelmans B."/>
            <person name="Hofmann A."/>
            <person name="Qu J."/>
            <person name="Dugan S."/>
            <person name="Lee S.L."/>
            <person name="Chao H."/>
            <person name="Dinh H."/>
            <person name="Han Y."/>
            <person name="Doddapaneni H.V."/>
            <person name="Worley K.C."/>
            <person name="Muzny D.M."/>
            <person name="Ioannidis P."/>
            <person name="Waterhouse R.M."/>
            <person name="Zdobnov E.M."/>
            <person name="James P.J."/>
            <person name="Bagnall N.H."/>
            <person name="Kotze A.C."/>
            <person name="Gibbs R.A."/>
            <person name="Richards S."/>
            <person name="Batterham P."/>
            <person name="Gasser R.B."/>
        </authorList>
    </citation>
    <scope>NUCLEOTIDE SEQUENCE [LARGE SCALE GENOMIC DNA]</scope>
    <source>
        <strain evidence="2 3">LS</strain>
        <tissue evidence="2">Full body</tissue>
    </source>
</reference>
<accession>A0A0L0BUF7</accession>
<dbReference type="AlphaFoldDB" id="A0A0L0BUF7"/>
<gene>
    <name evidence="2" type="ORF">FF38_00964</name>
</gene>
<proteinExistence type="predicted"/>
<organism evidence="2 3">
    <name type="scientific">Lucilia cuprina</name>
    <name type="common">Green bottle fly</name>
    <name type="synonym">Australian sheep blowfly</name>
    <dbReference type="NCBI Taxonomy" id="7375"/>
    <lineage>
        <taxon>Eukaryota</taxon>
        <taxon>Metazoa</taxon>
        <taxon>Ecdysozoa</taxon>
        <taxon>Arthropoda</taxon>
        <taxon>Hexapoda</taxon>
        <taxon>Insecta</taxon>
        <taxon>Pterygota</taxon>
        <taxon>Neoptera</taxon>
        <taxon>Endopterygota</taxon>
        <taxon>Diptera</taxon>
        <taxon>Brachycera</taxon>
        <taxon>Muscomorpha</taxon>
        <taxon>Oestroidea</taxon>
        <taxon>Calliphoridae</taxon>
        <taxon>Luciliinae</taxon>
        <taxon>Lucilia</taxon>
    </lineage>
</organism>
<evidence type="ECO:0000313" key="2">
    <source>
        <dbReference type="EMBL" id="KNC23623.1"/>
    </source>
</evidence>
<keyword evidence="3" id="KW-1185">Reference proteome</keyword>
<dbReference type="EMBL" id="JRES01001325">
    <property type="protein sequence ID" value="KNC23623.1"/>
    <property type="molecule type" value="Genomic_DNA"/>
</dbReference>
<sequence length="216" mass="23241">MSRVVVFVNVVVGAAWAVDMCDDVAAAMDKCGKENIVMIATKHVSNNKNCFTFCCCPLKVAAVDAATAFVFLVVANNDDEADNDVVKVASFVNNDFKEVLVVKPKSAECVRVVGADSGASDIIDVAVSVCRAGGSDNIVAAFVVALFLHKLEPPKRPQTGTLSLQVSTLETQILAARLLGQTIKRTTTSKEATKNFILFKFTQQHIRISYDSLNSH</sequence>
<feature type="chain" id="PRO_5005535133" evidence="1">
    <location>
        <begin position="18"/>
        <end position="216"/>
    </location>
</feature>
<protein>
    <submittedName>
        <fullName evidence="2">Uncharacterized protein</fullName>
    </submittedName>
</protein>
<feature type="signal peptide" evidence="1">
    <location>
        <begin position="1"/>
        <end position="17"/>
    </location>
</feature>
<comment type="caution">
    <text evidence="2">The sequence shown here is derived from an EMBL/GenBank/DDBJ whole genome shotgun (WGS) entry which is preliminary data.</text>
</comment>
<keyword evidence="1" id="KW-0732">Signal</keyword>
<evidence type="ECO:0000256" key="1">
    <source>
        <dbReference type="SAM" id="SignalP"/>
    </source>
</evidence>
<dbReference type="Proteomes" id="UP000037069">
    <property type="component" value="Unassembled WGS sequence"/>
</dbReference>